<evidence type="ECO:0000313" key="1">
    <source>
        <dbReference type="EMBL" id="BBZ21232.1"/>
    </source>
</evidence>
<organism evidence="1 2">
    <name type="scientific">Mycolicibacterium gadium</name>
    <name type="common">Mycobacterium gadium</name>
    <dbReference type="NCBI Taxonomy" id="1794"/>
    <lineage>
        <taxon>Bacteria</taxon>
        <taxon>Bacillati</taxon>
        <taxon>Actinomycetota</taxon>
        <taxon>Actinomycetes</taxon>
        <taxon>Mycobacteriales</taxon>
        <taxon>Mycobacteriaceae</taxon>
        <taxon>Mycolicibacterium</taxon>
    </lineage>
</organism>
<evidence type="ECO:0000313" key="2">
    <source>
        <dbReference type="Proteomes" id="UP000466187"/>
    </source>
</evidence>
<sequence>MAGIPATLNGSSKTDTALPCRVVLHDVTSSAEDTAITATANCRGIDAAFRGSAGGPGGPHGELADTIVKGISPRVGVRVPRGP</sequence>
<name>A0A7I7WVY3_MYCGU</name>
<reference evidence="1 2" key="1">
    <citation type="journal article" date="2019" name="Emerg. Microbes Infect.">
        <title>Comprehensive subspecies identification of 175 nontuberculous mycobacteria species based on 7547 genomic profiles.</title>
        <authorList>
            <person name="Matsumoto Y."/>
            <person name="Kinjo T."/>
            <person name="Motooka D."/>
            <person name="Nabeya D."/>
            <person name="Jung N."/>
            <person name="Uechi K."/>
            <person name="Horii T."/>
            <person name="Iida T."/>
            <person name="Fujita J."/>
            <person name="Nakamura S."/>
        </authorList>
    </citation>
    <scope>NUCLEOTIDE SEQUENCE [LARGE SCALE GENOMIC DNA]</scope>
    <source>
        <strain evidence="1 2">JCM 12688</strain>
    </source>
</reference>
<dbReference type="KEGG" id="mgad:MGAD_55670"/>
<dbReference type="AlphaFoldDB" id="A0A7I7WVY3"/>
<dbReference type="Proteomes" id="UP000466187">
    <property type="component" value="Chromosome"/>
</dbReference>
<dbReference type="EMBL" id="AP022608">
    <property type="protein sequence ID" value="BBZ21232.1"/>
    <property type="molecule type" value="Genomic_DNA"/>
</dbReference>
<gene>
    <name evidence="1" type="ORF">MGAD_55670</name>
</gene>
<accession>A0A7I7WVY3</accession>
<protein>
    <submittedName>
        <fullName evidence="1">Uncharacterized protein</fullName>
    </submittedName>
</protein>
<proteinExistence type="predicted"/>